<dbReference type="Proteomes" id="UP000680365">
    <property type="component" value="Unassembled WGS sequence"/>
</dbReference>
<keyword evidence="4" id="KW-0067">ATP-binding</keyword>
<dbReference type="PROSITE" id="PS00211">
    <property type="entry name" value="ABC_TRANSPORTER_1"/>
    <property type="match status" value="1"/>
</dbReference>
<dbReference type="PANTHER" id="PTHR19211">
    <property type="entry name" value="ATP-BINDING TRANSPORT PROTEIN-RELATED"/>
    <property type="match status" value="1"/>
</dbReference>
<evidence type="ECO:0000256" key="4">
    <source>
        <dbReference type="ARBA" id="ARBA00022840"/>
    </source>
</evidence>
<dbReference type="RefSeq" id="WP_213349175.1">
    <property type="nucleotide sequence ID" value="NZ_JAEDAM010000035.1"/>
</dbReference>
<evidence type="ECO:0000256" key="5">
    <source>
        <dbReference type="SAM" id="Coils"/>
    </source>
</evidence>
<evidence type="ECO:0000256" key="1">
    <source>
        <dbReference type="ARBA" id="ARBA00022448"/>
    </source>
</evidence>
<keyword evidence="1" id="KW-0813">Transport</keyword>
<dbReference type="InterPro" id="IPR003439">
    <property type="entry name" value="ABC_transporter-like_ATP-bd"/>
</dbReference>
<keyword evidence="5" id="KW-0175">Coiled coil</keyword>
<sequence>MSEKNNAILRFDNVSFDYNDGANIILNEASFSVRENTKITIMGQNGAGKSTIFKLITGELKPKSGKINIVNGNSVAIARQVIPKEQFLYTVREFFEQVFDEKDYQLDMKINNILKEVNLKTNLDKKIKDFSGGQQARLLLAQALIQEPDILLLDEPTNNLDKDGIGDLIGFLLTYLKTVIVISHDADFLNMFTDGVLYLNKNDNTVEQYWGDYYTVLEEIKNQIEKEKSQNARAEKKMKDAKEKINYFANKGGKMRKIAKKMKEEIEEVEDEKVIVRKDDKTIPNFEIPFDNYNGPIVQIKNITIVNKEGELQTNKVKIQLKKKEKLLIKGPNGIGKSTLLKRMVNGKDNDAKITSDVKIGYYSQDFDALDMSMSVWDSLHEMSNEVTNQEVYDTAGRFMLAKLIKSKVGALSEGQKGLLCYARFIIQRPDLLIMDEPSNHINFRHLPVIADALNNYKGAMIMISHDEEFLSNIKDVDELDLSSFL</sequence>
<keyword evidence="2" id="KW-0677">Repeat</keyword>
<evidence type="ECO:0000259" key="6">
    <source>
        <dbReference type="PROSITE" id="PS50893"/>
    </source>
</evidence>
<dbReference type="InterPro" id="IPR003593">
    <property type="entry name" value="AAA+_ATPase"/>
</dbReference>
<dbReference type="PROSITE" id="PS50893">
    <property type="entry name" value="ABC_TRANSPORTER_2"/>
    <property type="match status" value="1"/>
</dbReference>
<evidence type="ECO:0000313" key="7">
    <source>
        <dbReference type="EMBL" id="MBS8122050.1"/>
    </source>
</evidence>
<keyword evidence="8" id="KW-1185">Reference proteome</keyword>
<dbReference type="InterPro" id="IPR050611">
    <property type="entry name" value="ABCF"/>
</dbReference>
<dbReference type="Pfam" id="PF00005">
    <property type="entry name" value="ABC_tran"/>
    <property type="match status" value="2"/>
</dbReference>
<evidence type="ECO:0000256" key="2">
    <source>
        <dbReference type="ARBA" id="ARBA00022737"/>
    </source>
</evidence>
<feature type="domain" description="ABC transporter" evidence="6">
    <location>
        <begin position="9"/>
        <end position="226"/>
    </location>
</feature>
<accession>A0ABS5QLG7</accession>
<dbReference type="CDD" id="cd03225">
    <property type="entry name" value="ABC_cobalt_CbiO_domain1"/>
    <property type="match status" value="1"/>
</dbReference>
<dbReference type="InterPro" id="IPR027417">
    <property type="entry name" value="P-loop_NTPase"/>
</dbReference>
<feature type="coiled-coil region" evidence="5">
    <location>
        <begin position="217"/>
        <end position="279"/>
    </location>
</feature>
<reference evidence="7 8" key="1">
    <citation type="journal article" date="2021" name="Nat. Commun.">
        <title>Reductive evolution and unique predatory mode in the CPR bacterium Vampirococcus lugosii.</title>
        <authorList>
            <person name="Moreira D."/>
            <person name="Zivanovic Y."/>
            <person name="Lopez-Archilla A.I."/>
            <person name="Iniesto M."/>
            <person name="Lopez-Garcia P."/>
        </authorList>
    </citation>
    <scope>NUCLEOTIDE SEQUENCE [LARGE SCALE GENOMIC DNA]</scope>
    <source>
        <strain evidence="7">Chiprana</strain>
    </source>
</reference>
<name>A0ABS5QLG7_9BACT</name>
<dbReference type="SMART" id="SM00382">
    <property type="entry name" value="AAA"/>
    <property type="match status" value="2"/>
</dbReference>
<keyword evidence="3" id="KW-0547">Nucleotide-binding</keyword>
<dbReference type="SUPFAM" id="SSF52540">
    <property type="entry name" value="P-loop containing nucleoside triphosphate hydrolases"/>
    <property type="match status" value="2"/>
</dbReference>
<evidence type="ECO:0000313" key="8">
    <source>
        <dbReference type="Proteomes" id="UP000680365"/>
    </source>
</evidence>
<proteinExistence type="predicted"/>
<gene>
    <name evidence="7" type="ORF">VAMP_84n148</name>
</gene>
<dbReference type="InterPro" id="IPR017871">
    <property type="entry name" value="ABC_transporter-like_CS"/>
</dbReference>
<dbReference type="Gene3D" id="3.40.50.300">
    <property type="entry name" value="P-loop containing nucleotide triphosphate hydrolases"/>
    <property type="match status" value="2"/>
</dbReference>
<organism evidence="7 8">
    <name type="scientific">Candidatus Vampirococcus lugosii</name>
    <dbReference type="NCBI Taxonomy" id="2789015"/>
    <lineage>
        <taxon>Bacteria</taxon>
        <taxon>Candidatus Absconditibacteriota</taxon>
        <taxon>Vampirococcus</taxon>
    </lineage>
</organism>
<dbReference type="InterPro" id="IPR015856">
    <property type="entry name" value="ABC_transpr_CbiO/EcfA_su"/>
</dbReference>
<dbReference type="PANTHER" id="PTHR19211:SF14">
    <property type="entry name" value="ATP-BINDING CASSETTE SUB-FAMILY F MEMBER 1"/>
    <property type="match status" value="1"/>
</dbReference>
<dbReference type="EMBL" id="JAEDAM010000035">
    <property type="protein sequence ID" value="MBS8122050.1"/>
    <property type="molecule type" value="Genomic_DNA"/>
</dbReference>
<comment type="caution">
    <text evidence="7">The sequence shown here is derived from an EMBL/GenBank/DDBJ whole genome shotgun (WGS) entry which is preliminary data.</text>
</comment>
<evidence type="ECO:0000256" key="3">
    <source>
        <dbReference type="ARBA" id="ARBA00022741"/>
    </source>
</evidence>
<protein>
    <submittedName>
        <fullName evidence="7">ATPase component of ABC transporter</fullName>
    </submittedName>
</protein>